<comment type="subcellular location">
    <subcellularLocation>
        <location evidence="1">Cell membrane</location>
        <topology evidence="1">Multi-pass membrane protein</topology>
    </subcellularLocation>
</comment>
<feature type="transmembrane region" description="Helical" evidence="7">
    <location>
        <begin position="162"/>
        <end position="181"/>
    </location>
</feature>
<proteinExistence type="predicted"/>
<evidence type="ECO:0000256" key="7">
    <source>
        <dbReference type="SAM" id="Phobius"/>
    </source>
</evidence>
<keyword evidence="10" id="KW-1185">Reference proteome</keyword>
<dbReference type="PROSITE" id="PS50850">
    <property type="entry name" value="MFS"/>
    <property type="match status" value="2"/>
</dbReference>
<dbReference type="SUPFAM" id="SSF103473">
    <property type="entry name" value="MFS general substrate transporter"/>
    <property type="match status" value="1"/>
</dbReference>
<accession>A0ABY5BQM0</accession>
<feature type="domain" description="Major facilitator superfamily (MFS) profile" evidence="8">
    <location>
        <begin position="214"/>
        <end position="393"/>
    </location>
</feature>
<feature type="transmembrane region" description="Helical" evidence="7">
    <location>
        <begin position="366"/>
        <end position="387"/>
    </location>
</feature>
<evidence type="ECO:0000256" key="3">
    <source>
        <dbReference type="ARBA" id="ARBA00022475"/>
    </source>
</evidence>
<protein>
    <submittedName>
        <fullName evidence="9">MFS transporter</fullName>
    </submittedName>
</protein>
<feature type="transmembrane region" description="Helical" evidence="7">
    <location>
        <begin position="281"/>
        <end position="298"/>
    </location>
</feature>
<dbReference type="InterPro" id="IPR050171">
    <property type="entry name" value="MFS_Transporters"/>
</dbReference>
<feature type="transmembrane region" description="Helical" evidence="7">
    <location>
        <begin position="304"/>
        <end position="326"/>
    </location>
</feature>
<dbReference type="PANTHER" id="PTHR23517:SF10">
    <property type="entry name" value="MAJOR FACILITATOR SUPERFAMILY (MFS) PROFILE DOMAIN-CONTAINING PROTEIN"/>
    <property type="match status" value="1"/>
</dbReference>
<evidence type="ECO:0000256" key="5">
    <source>
        <dbReference type="ARBA" id="ARBA00022989"/>
    </source>
</evidence>
<evidence type="ECO:0000313" key="10">
    <source>
        <dbReference type="Proteomes" id="UP001056707"/>
    </source>
</evidence>
<feature type="transmembrane region" description="Helical" evidence="7">
    <location>
        <begin position="214"/>
        <end position="232"/>
    </location>
</feature>
<keyword evidence="3" id="KW-1003">Cell membrane</keyword>
<evidence type="ECO:0000259" key="8">
    <source>
        <dbReference type="PROSITE" id="PS50850"/>
    </source>
</evidence>
<feature type="transmembrane region" description="Helical" evidence="7">
    <location>
        <begin position="252"/>
        <end position="269"/>
    </location>
</feature>
<evidence type="ECO:0000313" key="9">
    <source>
        <dbReference type="EMBL" id="USS84699.1"/>
    </source>
</evidence>
<dbReference type="RefSeq" id="WP_252749602.1">
    <property type="nucleotide sequence ID" value="NZ_CP097116.1"/>
</dbReference>
<evidence type="ECO:0000256" key="1">
    <source>
        <dbReference type="ARBA" id="ARBA00004651"/>
    </source>
</evidence>
<name>A0ABY5BQM0_9LACO</name>
<reference evidence="9" key="1">
    <citation type="submission" date="2022-05" db="EMBL/GenBank/DDBJ databases">
        <authorList>
            <person name="Oliphant S.A."/>
            <person name="Watson-Haigh N.S."/>
            <person name="Sumby K.M."/>
            <person name="Gardner J.M."/>
            <person name="Jiranek V."/>
        </authorList>
    </citation>
    <scope>NUCLEOTIDE SEQUENCE</scope>
    <source>
        <strain evidence="9">KI16_H9</strain>
    </source>
</reference>
<feature type="transmembrane region" description="Helical" evidence="7">
    <location>
        <begin position="77"/>
        <end position="94"/>
    </location>
</feature>
<dbReference type="Gene3D" id="1.20.1250.20">
    <property type="entry name" value="MFS general substrate transporter like domains"/>
    <property type="match status" value="2"/>
</dbReference>
<keyword evidence="4 7" id="KW-0812">Transmembrane</keyword>
<dbReference type="CDD" id="cd17329">
    <property type="entry name" value="MFS_MdtH_MDR_like"/>
    <property type="match status" value="1"/>
</dbReference>
<dbReference type="InterPro" id="IPR020846">
    <property type="entry name" value="MFS_dom"/>
</dbReference>
<evidence type="ECO:0000256" key="2">
    <source>
        <dbReference type="ARBA" id="ARBA00022448"/>
    </source>
</evidence>
<dbReference type="EMBL" id="CP097116">
    <property type="protein sequence ID" value="USS84699.1"/>
    <property type="molecule type" value="Genomic_DNA"/>
</dbReference>
<dbReference type="Proteomes" id="UP001056707">
    <property type="component" value="Chromosome"/>
</dbReference>
<gene>
    <name evidence="9" type="ORF">M3M35_05165</name>
</gene>
<keyword evidence="6 7" id="KW-0472">Membrane</keyword>
<feature type="transmembrane region" description="Helical" evidence="7">
    <location>
        <begin position="100"/>
        <end position="122"/>
    </location>
</feature>
<dbReference type="Pfam" id="PF07690">
    <property type="entry name" value="MFS_1"/>
    <property type="match status" value="1"/>
</dbReference>
<keyword evidence="2" id="KW-0813">Transport</keyword>
<feature type="transmembrane region" description="Helical" evidence="7">
    <location>
        <begin position="44"/>
        <end position="65"/>
    </location>
</feature>
<organism evidence="9 10">
    <name type="scientific">Fructilactobacillus myrtifloralis</name>
    <dbReference type="NCBI Taxonomy" id="2940301"/>
    <lineage>
        <taxon>Bacteria</taxon>
        <taxon>Bacillati</taxon>
        <taxon>Bacillota</taxon>
        <taxon>Bacilli</taxon>
        <taxon>Lactobacillales</taxon>
        <taxon>Lactobacillaceae</taxon>
        <taxon>Fructilactobacillus</taxon>
    </lineage>
</organism>
<dbReference type="InterPro" id="IPR036259">
    <property type="entry name" value="MFS_trans_sf"/>
</dbReference>
<evidence type="ECO:0000256" key="4">
    <source>
        <dbReference type="ARBA" id="ARBA00022692"/>
    </source>
</evidence>
<sequence length="393" mass="43623">MSRAPRSEIRLTSVLIYSLLLNSGAALMWPLTTVYMHDTLHESLTVAGTVLFIMSCFMVLGNYLGGRLFDRWSPYQTAIISISIALIAVIWLIFAHGWPMFAILLFVYGLGEGASLTLLNAYAAKVQSRSTRQVFNSVYIGVNLGVVIGTTAVGYLMKYGVAVVFTVAAFFYVILLLMTILEFNVKFPPVQAHLHAAGDQGVDMGPTPRPRPRLIWLICGMVFFIYLSYTLWESVMPVHMGDLHISFEKYSLIWPINGLLIVIGQPIVNRIGLHFRMVPQIAFGVTVFAATFFMLIWARDYHWFVIIMVILTLGEMNGLPAIPAWIDSLADARAKGRYQGMFNIFMSLGRAVGPLFGGLMVEWFNYPILFAVAGSSILLALGAVLVANRQATT</sequence>
<keyword evidence="5 7" id="KW-1133">Transmembrane helix</keyword>
<feature type="transmembrane region" description="Helical" evidence="7">
    <location>
        <begin position="338"/>
        <end position="360"/>
    </location>
</feature>
<dbReference type="PANTHER" id="PTHR23517">
    <property type="entry name" value="RESISTANCE PROTEIN MDTM, PUTATIVE-RELATED-RELATED"/>
    <property type="match status" value="1"/>
</dbReference>
<dbReference type="InterPro" id="IPR011701">
    <property type="entry name" value="MFS"/>
</dbReference>
<feature type="domain" description="Major facilitator superfamily (MFS) profile" evidence="8">
    <location>
        <begin position="1"/>
        <end position="186"/>
    </location>
</feature>
<feature type="transmembrane region" description="Helical" evidence="7">
    <location>
        <begin position="134"/>
        <end position="156"/>
    </location>
</feature>
<evidence type="ECO:0000256" key="6">
    <source>
        <dbReference type="ARBA" id="ARBA00023136"/>
    </source>
</evidence>